<dbReference type="InterPro" id="IPR001872">
    <property type="entry name" value="Peptidase_A8"/>
</dbReference>
<feature type="active site" evidence="9">
    <location>
        <position position="125"/>
    </location>
</feature>
<evidence type="ECO:0000256" key="5">
    <source>
        <dbReference type="ARBA" id="ARBA00022750"/>
    </source>
</evidence>
<dbReference type="Pfam" id="PF01252">
    <property type="entry name" value="Peptidase_A8"/>
    <property type="match status" value="1"/>
</dbReference>
<evidence type="ECO:0000256" key="2">
    <source>
        <dbReference type="ARBA" id="ARBA00022475"/>
    </source>
</evidence>
<comment type="pathway">
    <text evidence="9">Protein modification; lipoprotein biosynthesis (signal peptide cleavage).</text>
</comment>
<evidence type="ECO:0000313" key="11">
    <source>
        <dbReference type="EMBL" id="EET61565.1"/>
    </source>
</evidence>
<keyword evidence="6 9" id="KW-0378">Hydrolase</keyword>
<dbReference type="EC" id="3.4.23.36" evidence="9"/>
<dbReference type="UniPathway" id="UPA00665"/>
<dbReference type="RefSeq" id="WP_006861043.1">
    <property type="nucleotide sequence ID" value="NZ_ACCL02000005.1"/>
</dbReference>
<keyword evidence="8 9" id="KW-0472">Membrane</keyword>
<evidence type="ECO:0000256" key="8">
    <source>
        <dbReference type="ARBA" id="ARBA00023136"/>
    </source>
</evidence>
<comment type="function">
    <text evidence="9">This protein specifically catalyzes the removal of signal peptides from prolipoproteins.</text>
</comment>
<evidence type="ECO:0000256" key="4">
    <source>
        <dbReference type="ARBA" id="ARBA00022692"/>
    </source>
</evidence>
<protein>
    <recommendedName>
        <fullName evidence="9">Lipoprotein signal peptidase</fullName>
        <ecNumber evidence="9">3.4.23.36</ecNumber>
    </recommendedName>
    <alternativeName>
        <fullName evidence="9">Prolipoprotein signal peptidase</fullName>
    </alternativeName>
    <alternativeName>
        <fullName evidence="9">Signal peptidase II</fullName>
        <shortName evidence="9">SPase II</shortName>
    </alternativeName>
</protein>
<organism evidence="11 12">
    <name type="scientific">Marvinbryantia formatexigens DSM 14469</name>
    <dbReference type="NCBI Taxonomy" id="478749"/>
    <lineage>
        <taxon>Bacteria</taxon>
        <taxon>Bacillati</taxon>
        <taxon>Bacillota</taxon>
        <taxon>Clostridia</taxon>
        <taxon>Lachnospirales</taxon>
        <taxon>Lachnospiraceae</taxon>
        <taxon>Marvinbryantia</taxon>
    </lineage>
</organism>
<keyword evidence="5 9" id="KW-0064">Aspartyl protease</keyword>
<reference evidence="11" key="1">
    <citation type="submission" date="2009-07" db="EMBL/GenBank/DDBJ databases">
        <authorList>
            <person name="Weinstock G."/>
            <person name="Sodergren E."/>
            <person name="Clifton S."/>
            <person name="Fulton L."/>
            <person name="Fulton B."/>
            <person name="Courtney L."/>
            <person name="Fronick C."/>
            <person name="Harrison M."/>
            <person name="Strong C."/>
            <person name="Farmer C."/>
            <person name="Delahaunty K."/>
            <person name="Markovic C."/>
            <person name="Hall O."/>
            <person name="Minx P."/>
            <person name="Tomlinson C."/>
            <person name="Mitreva M."/>
            <person name="Nelson J."/>
            <person name="Hou S."/>
            <person name="Wollam A."/>
            <person name="Pepin K.H."/>
            <person name="Johnson M."/>
            <person name="Bhonagiri V."/>
            <person name="Nash W.E."/>
            <person name="Warren W."/>
            <person name="Chinwalla A."/>
            <person name="Mardis E.R."/>
            <person name="Wilson R.K."/>
        </authorList>
    </citation>
    <scope>NUCLEOTIDE SEQUENCE [LARGE SCALE GENOMIC DNA]</scope>
    <source>
        <strain evidence="11">DSM 14469</strain>
    </source>
</reference>
<keyword evidence="4 9" id="KW-0812">Transmembrane</keyword>
<accession>C6LCA1</accession>
<evidence type="ECO:0000256" key="6">
    <source>
        <dbReference type="ARBA" id="ARBA00022801"/>
    </source>
</evidence>
<keyword evidence="2 9" id="KW-1003">Cell membrane</keyword>
<dbReference type="GO" id="GO:0004190">
    <property type="term" value="F:aspartic-type endopeptidase activity"/>
    <property type="evidence" value="ECO:0007669"/>
    <property type="project" value="UniProtKB-UniRule"/>
</dbReference>
<evidence type="ECO:0000313" key="12">
    <source>
        <dbReference type="Proteomes" id="UP000005561"/>
    </source>
</evidence>
<dbReference type="OrthoDB" id="9810259at2"/>
<keyword evidence="3 9" id="KW-0645">Protease</keyword>
<dbReference type="GO" id="GO:0005886">
    <property type="term" value="C:plasma membrane"/>
    <property type="evidence" value="ECO:0007669"/>
    <property type="project" value="UniProtKB-SubCell"/>
</dbReference>
<dbReference type="AlphaFoldDB" id="C6LCA1"/>
<keyword evidence="12" id="KW-1185">Reference proteome</keyword>
<evidence type="ECO:0000256" key="9">
    <source>
        <dbReference type="HAMAP-Rule" id="MF_00161"/>
    </source>
</evidence>
<comment type="subcellular location">
    <subcellularLocation>
        <location evidence="9">Cell membrane</location>
        <topology evidence="9">Multi-pass membrane protein</topology>
    </subcellularLocation>
</comment>
<evidence type="ECO:0000256" key="3">
    <source>
        <dbReference type="ARBA" id="ARBA00022670"/>
    </source>
</evidence>
<dbReference type="GO" id="GO:0006508">
    <property type="term" value="P:proteolysis"/>
    <property type="evidence" value="ECO:0007669"/>
    <property type="project" value="UniProtKB-KW"/>
</dbReference>
<dbReference type="PRINTS" id="PR00781">
    <property type="entry name" value="LIPOSIGPTASE"/>
</dbReference>
<comment type="caution">
    <text evidence="11">The sequence shown here is derived from an EMBL/GenBank/DDBJ whole genome shotgun (WGS) entry which is preliminary data.</text>
</comment>
<name>C6LCA1_9FIRM</name>
<keyword evidence="7 9" id="KW-1133">Transmembrane helix</keyword>
<proteinExistence type="inferred from homology"/>
<dbReference type="STRING" id="168384.SAMN05660368_00203"/>
<evidence type="ECO:0000256" key="10">
    <source>
        <dbReference type="RuleBase" id="RU004181"/>
    </source>
</evidence>
<dbReference type="Proteomes" id="UP000005561">
    <property type="component" value="Unassembled WGS sequence"/>
</dbReference>
<dbReference type="eggNOG" id="COG0597">
    <property type="taxonomic scope" value="Bacteria"/>
</dbReference>
<sequence>MEKHPAGKKKAVFSAAVLSAALLAADQLTKYLAVRYLKGAEDIILIPGVFQLSYLENTGAAWGMFGGMQWVFLLLTALIIAGVCYLWHKVPFERKYRAFRILSAIFLAGAVGNAIDRLFRGYVVDFFYFSLINFPVFNVADCYVTVSLVLLLIIYRNEDFSWMNKKS</sequence>
<dbReference type="HAMAP" id="MF_00161">
    <property type="entry name" value="LspA"/>
    <property type="match status" value="1"/>
</dbReference>
<feature type="active site" evidence="9">
    <location>
        <position position="141"/>
    </location>
</feature>
<comment type="similarity">
    <text evidence="1 9 10">Belongs to the peptidase A8 family.</text>
</comment>
<dbReference type="EMBL" id="ACCL02000005">
    <property type="protein sequence ID" value="EET61565.1"/>
    <property type="molecule type" value="Genomic_DNA"/>
</dbReference>
<evidence type="ECO:0000256" key="1">
    <source>
        <dbReference type="ARBA" id="ARBA00006139"/>
    </source>
</evidence>
<evidence type="ECO:0000256" key="7">
    <source>
        <dbReference type="ARBA" id="ARBA00022989"/>
    </source>
</evidence>
<dbReference type="PANTHER" id="PTHR33695">
    <property type="entry name" value="LIPOPROTEIN SIGNAL PEPTIDASE"/>
    <property type="match status" value="1"/>
</dbReference>
<dbReference type="NCBIfam" id="TIGR00077">
    <property type="entry name" value="lspA"/>
    <property type="match status" value="1"/>
</dbReference>
<gene>
    <name evidence="9 11" type="primary">lspA</name>
    <name evidence="11" type="ORF">BRYFOR_06248</name>
</gene>
<comment type="catalytic activity">
    <reaction evidence="9">
        <text>Release of signal peptides from bacterial membrane prolipoproteins. Hydrolyzes -Xaa-Yaa-Zaa-|-(S,diacylglyceryl)Cys-, in which Xaa is hydrophobic (preferably Leu), and Yaa (Ala or Ser) and Zaa (Gly or Ala) have small, neutral side chains.</text>
        <dbReference type="EC" id="3.4.23.36"/>
    </reaction>
</comment>
<dbReference type="PANTHER" id="PTHR33695:SF1">
    <property type="entry name" value="LIPOPROTEIN SIGNAL PEPTIDASE"/>
    <property type="match status" value="1"/>
</dbReference>